<dbReference type="Proteomes" id="UP000190285">
    <property type="component" value="Unassembled WGS sequence"/>
</dbReference>
<reference evidence="1 2" key="1">
    <citation type="submission" date="2017-02" db="EMBL/GenBank/DDBJ databases">
        <authorList>
            <person name="Peterson S.W."/>
        </authorList>
    </citation>
    <scope>NUCLEOTIDE SEQUENCE [LARGE SCALE GENOMIC DNA]</scope>
    <source>
        <strain evidence="1 2">M1</strain>
    </source>
</reference>
<dbReference type="AlphaFoldDB" id="A0A1T5KGA6"/>
<proteinExistence type="predicted"/>
<dbReference type="EMBL" id="FUZT01000004">
    <property type="protein sequence ID" value="SKC62746.1"/>
    <property type="molecule type" value="Genomic_DNA"/>
</dbReference>
<gene>
    <name evidence="1" type="ORF">SAMN02194393_01779</name>
</gene>
<name>A0A1T5KGA6_9FIRM</name>
<sequence length="42" mass="5059">MDEVIYTGKITEEELKKEINKLLNQFLRELENNKKEEAYEGQ</sequence>
<evidence type="ECO:0000313" key="2">
    <source>
        <dbReference type="Proteomes" id="UP000190285"/>
    </source>
</evidence>
<protein>
    <submittedName>
        <fullName evidence="1">Uncharacterized protein</fullName>
    </submittedName>
</protein>
<organism evidence="1 2">
    <name type="scientific">Maledivibacter halophilus</name>
    <dbReference type="NCBI Taxonomy" id="36842"/>
    <lineage>
        <taxon>Bacteria</taxon>
        <taxon>Bacillati</taxon>
        <taxon>Bacillota</taxon>
        <taxon>Clostridia</taxon>
        <taxon>Peptostreptococcales</taxon>
        <taxon>Caminicellaceae</taxon>
        <taxon>Maledivibacter</taxon>
    </lineage>
</organism>
<keyword evidence="2" id="KW-1185">Reference proteome</keyword>
<dbReference type="RefSeq" id="WP_280175257.1">
    <property type="nucleotide sequence ID" value="NZ_FUZT01000004.1"/>
</dbReference>
<evidence type="ECO:0000313" key="1">
    <source>
        <dbReference type="EMBL" id="SKC62746.1"/>
    </source>
</evidence>
<accession>A0A1T5KGA6</accession>